<dbReference type="InterPro" id="IPR058792">
    <property type="entry name" value="Beta-barrel_RND_2"/>
</dbReference>
<dbReference type="PANTHER" id="PTHR30097:SF4">
    <property type="entry name" value="SLR6042 PROTEIN"/>
    <property type="match status" value="1"/>
</dbReference>
<evidence type="ECO:0000259" key="6">
    <source>
        <dbReference type="Pfam" id="PF25954"/>
    </source>
</evidence>
<dbReference type="GO" id="GO:0016020">
    <property type="term" value="C:membrane"/>
    <property type="evidence" value="ECO:0007669"/>
    <property type="project" value="InterPro"/>
</dbReference>
<dbReference type="GO" id="GO:0015679">
    <property type="term" value="P:plasma membrane copper ion transport"/>
    <property type="evidence" value="ECO:0007669"/>
    <property type="project" value="TreeGrafter"/>
</dbReference>
<dbReference type="InterPro" id="IPR051909">
    <property type="entry name" value="MFP_Cation_Efflux"/>
</dbReference>
<dbReference type="PANTHER" id="PTHR30097">
    <property type="entry name" value="CATION EFFLUX SYSTEM PROTEIN CUSB"/>
    <property type="match status" value="1"/>
</dbReference>
<dbReference type="Pfam" id="PF25967">
    <property type="entry name" value="RND-MFP_C"/>
    <property type="match status" value="1"/>
</dbReference>
<dbReference type="AlphaFoldDB" id="A0A4Q0M3I3"/>
<dbReference type="GO" id="GO:0060003">
    <property type="term" value="P:copper ion export"/>
    <property type="evidence" value="ECO:0007669"/>
    <property type="project" value="TreeGrafter"/>
</dbReference>
<reference evidence="8 9" key="1">
    <citation type="submission" date="2018-12" db="EMBL/GenBank/DDBJ databases">
        <title>The Draft Genome Sequence of the Soil Bacterium Pedobacter tournemirensis R1.</title>
        <authorList>
            <person name="He J."/>
        </authorList>
    </citation>
    <scope>NUCLEOTIDE SEQUENCE [LARGE SCALE GENOMIC DNA]</scope>
    <source>
        <strain evidence="8 9">R1</strain>
    </source>
</reference>
<dbReference type="Proteomes" id="UP000290848">
    <property type="component" value="Unassembled WGS sequence"/>
</dbReference>
<dbReference type="GO" id="GO:0046872">
    <property type="term" value="F:metal ion binding"/>
    <property type="evidence" value="ECO:0007669"/>
    <property type="project" value="InterPro"/>
</dbReference>
<protein>
    <submittedName>
        <fullName evidence="8">Efflux RND transporter periplasmic adaptor subunit</fullName>
    </submittedName>
</protein>
<dbReference type="Gene3D" id="2.40.50.100">
    <property type="match status" value="1"/>
</dbReference>
<dbReference type="NCBIfam" id="TIGR01730">
    <property type="entry name" value="RND_mfp"/>
    <property type="match status" value="1"/>
</dbReference>
<feature type="chain" id="PRO_5020976737" evidence="3">
    <location>
        <begin position="21"/>
        <end position="391"/>
    </location>
</feature>
<evidence type="ECO:0000256" key="1">
    <source>
        <dbReference type="ARBA" id="ARBA00009477"/>
    </source>
</evidence>
<feature type="domain" description="Heavy metal binding" evidence="4">
    <location>
        <begin position="35"/>
        <end position="61"/>
    </location>
</feature>
<feature type="domain" description="CusB-like beta-barrel" evidence="6">
    <location>
        <begin position="240"/>
        <end position="312"/>
    </location>
</feature>
<dbReference type="Pfam" id="PF19335">
    <property type="entry name" value="HMBD"/>
    <property type="match status" value="1"/>
</dbReference>
<proteinExistence type="inferred from homology"/>
<dbReference type="PROSITE" id="PS51257">
    <property type="entry name" value="PROKAR_LIPOPROTEIN"/>
    <property type="match status" value="1"/>
</dbReference>
<evidence type="ECO:0000259" key="7">
    <source>
        <dbReference type="Pfam" id="PF25967"/>
    </source>
</evidence>
<feature type="signal peptide" evidence="3">
    <location>
        <begin position="1"/>
        <end position="20"/>
    </location>
</feature>
<keyword evidence="2" id="KW-0813">Transport</keyword>
<organism evidence="8 9">
    <name type="scientific">Arcticibacter tournemirensis</name>
    <dbReference type="NCBI Taxonomy" id="699437"/>
    <lineage>
        <taxon>Bacteria</taxon>
        <taxon>Pseudomonadati</taxon>
        <taxon>Bacteroidota</taxon>
        <taxon>Sphingobacteriia</taxon>
        <taxon>Sphingobacteriales</taxon>
        <taxon>Sphingobacteriaceae</taxon>
        <taxon>Arcticibacter</taxon>
    </lineage>
</organism>
<dbReference type="Pfam" id="PF25919">
    <property type="entry name" value="BSH_CusB"/>
    <property type="match status" value="1"/>
</dbReference>
<gene>
    <name evidence="8" type="ORF">EKH83_19130</name>
</gene>
<dbReference type="SUPFAM" id="SSF111369">
    <property type="entry name" value="HlyD-like secretion proteins"/>
    <property type="match status" value="1"/>
</dbReference>
<feature type="domain" description="CusB-like barrel-sandwich hybrid" evidence="5">
    <location>
        <begin position="112"/>
        <end position="234"/>
    </location>
</feature>
<dbReference type="RefSeq" id="WP_128771070.1">
    <property type="nucleotide sequence ID" value="NZ_RXOC01000017.1"/>
</dbReference>
<dbReference type="InterPro" id="IPR006143">
    <property type="entry name" value="RND_pump_MFP"/>
</dbReference>
<evidence type="ECO:0000313" key="8">
    <source>
        <dbReference type="EMBL" id="RXF67467.1"/>
    </source>
</evidence>
<dbReference type="InterPro" id="IPR058627">
    <property type="entry name" value="MdtA-like_C"/>
</dbReference>
<evidence type="ECO:0000256" key="3">
    <source>
        <dbReference type="SAM" id="SignalP"/>
    </source>
</evidence>
<evidence type="ECO:0000259" key="4">
    <source>
        <dbReference type="Pfam" id="PF19335"/>
    </source>
</evidence>
<dbReference type="Gene3D" id="2.40.30.170">
    <property type="match status" value="1"/>
</dbReference>
<comment type="caution">
    <text evidence="8">The sequence shown here is derived from an EMBL/GenBank/DDBJ whole genome shotgun (WGS) entry which is preliminary data.</text>
</comment>
<comment type="similarity">
    <text evidence="1">Belongs to the membrane fusion protein (MFP) (TC 8.A.1) family.</text>
</comment>
<dbReference type="InterPro" id="IPR058790">
    <property type="entry name" value="BSH_CusB"/>
</dbReference>
<name>A0A4Q0M3I3_9SPHI</name>
<dbReference type="EMBL" id="RXOC01000017">
    <property type="protein sequence ID" value="RXF67467.1"/>
    <property type="molecule type" value="Genomic_DNA"/>
</dbReference>
<dbReference type="Gene3D" id="2.40.420.20">
    <property type="match status" value="1"/>
</dbReference>
<feature type="domain" description="Multidrug resistance protein MdtA-like C-terminal permuted SH3" evidence="7">
    <location>
        <begin position="321"/>
        <end position="379"/>
    </location>
</feature>
<dbReference type="FunFam" id="2.40.30.170:FF:000010">
    <property type="entry name" value="Efflux RND transporter periplasmic adaptor subunit"/>
    <property type="match status" value="1"/>
</dbReference>
<dbReference type="Pfam" id="PF25954">
    <property type="entry name" value="Beta-barrel_RND_2"/>
    <property type="match status" value="1"/>
</dbReference>
<keyword evidence="3" id="KW-0732">Signal</keyword>
<sequence>MKKILFLSVCILLAVLTACKNKEQGHAHQHASSEKYTCPMHPQVVQDGPGTCPICKMDLVPIRNNGAKGELQLSQRAVQLANIKTVKTGKGQFQASKVLNARIVNNPELSEAVSSRYAGRIEKLFIKETGYAVAAGQALFQIYSEQLQSLQQDYLLQVRQSEAFPGEKIYKDLKVAAAKKLGLFGFTQAQIRELVRNNRTSPFITVYSPASGIVNELMVSEGQYVSEGMSVMRLENYSSLWVEADIYPNESAVVKIGDVVKVRVNGLSGQEQESKIDFIAPQLNASTQILTVRAPLRNSRNLLQPGMQAEVFLPLSGKEEAIKLPLNAVIRDGNGAHVWVMTGNNKFALRQVHTGKEDDASILIDSGLSGNEEVVISGAYLLYSEFTLKKG</sequence>
<dbReference type="GO" id="GO:0030313">
    <property type="term" value="C:cell envelope"/>
    <property type="evidence" value="ECO:0007669"/>
    <property type="project" value="TreeGrafter"/>
</dbReference>
<evidence type="ECO:0000313" key="9">
    <source>
        <dbReference type="Proteomes" id="UP000290848"/>
    </source>
</evidence>
<dbReference type="GO" id="GO:0022857">
    <property type="term" value="F:transmembrane transporter activity"/>
    <property type="evidence" value="ECO:0007669"/>
    <property type="project" value="InterPro"/>
</dbReference>
<evidence type="ECO:0000259" key="5">
    <source>
        <dbReference type="Pfam" id="PF25919"/>
    </source>
</evidence>
<dbReference type="InterPro" id="IPR045800">
    <property type="entry name" value="HMBD"/>
</dbReference>
<evidence type="ECO:0000256" key="2">
    <source>
        <dbReference type="ARBA" id="ARBA00022448"/>
    </source>
</evidence>
<accession>A0A4Q0M3I3</accession>